<keyword evidence="6 10" id="KW-0472">Membrane</keyword>
<feature type="compositionally biased region" description="Low complexity" evidence="9">
    <location>
        <begin position="568"/>
        <end position="594"/>
    </location>
</feature>
<comment type="similarity">
    <text evidence="8">Belongs to the two pore domain potassium channel (TC 1.A.1.8) family.</text>
</comment>
<comment type="subcellular location">
    <subcellularLocation>
        <location evidence="1">Membrane</location>
        <topology evidence="1">Multi-pass membrane protein</topology>
    </subcellularLocation>
</comment>
<feature type="compositionally biased region" description="Low complexity" evidence="9">
    <location>
        <begin position="10"/>
        <end position="24"/>
    </location>
</feature>
<dbReference type="GO" id="GO:0015271">
    <property type="term" value="F:outward rectifier potassium channel activity"/>
    <property type="evidence" value="ECO:0007669"/>
    <property type="project" value="TreeGrafter"/>
</dbReference>
<feature type="region of interest" description="Disordered" evidence="9">
    <location>
        <begin position="568"/>
        <end position="596"/>
    </location>
</feature>
<evidence type="ECO:0000313" key="12">
    <source>
        <dbReference type="EMBL" id="KAH9493793.1"/>
    </source>
</evidence>
<name>A0A922HN30_DERFA</name>
<dbReference type="Pfam" id="PF07885">
    <property type="entry name" value="Ion_trans_2"/>
    <property type="match status" value="2"/>
</dbReference>
<feature type="domain" description="Potassium channel" evidence="11">
    <location>
        <begin position="393"/>
        <end position="474"/>
    </location>
</feature>
<dbReference type="SUPFAM" id="SSF81324">
    <property type="entry name" value="Voltage-gated potassium channels"/>
    <property type="match status" value="2"/>
</dbReference>
<dbReference type="PANTHER" id="PTHR11003">
    <property type="entry name" value="POTASSIUM CHANNEL, SUBFAMILY K"/>
    <property type="match status" value="1"/>
</dbReference>
<organism evidence="12 13">
    <name type="scientific">Dermatophagoides farinae</name>
    <name type="common">American house dust mite</name>
    <dbReference type="NCBI Taxonomy" id="6954"/>
    <lineage>
        <taxon>Eukaryota</taxon>
        <taxon>Metazoa</taxon>
        <taxon>Ecdysozoa</taxon>
        <taxon>Arthropoda</taxon>
        <taxon>Chelicerata</taxon>
        <taxon>Arachnida</taxon>
        <taxon>Acari</taxon>
        <taxon>Acariformes</taxon>
        <taxon>Sarcoptiformes</taxon>
        <taxon>Astigmata</taxon>
        <taxon>Psoroptidia</taxon>
        <taxon>Analgoidea</taxon>
        <taxon>Pyroglyphidae</taxon>
        <taxon>Dermatophagoidinae</taxon>
        <taxon>Dermatophagoides</taxon>
    </lineage>
</organism>
<accession>A0A922HN30</accession>
<sequence length="618" mass="70967">MYYNHPPPQQQQQQQPVNQSSSNQSDDHRHHHHQNQIFHQASYHQDPYTFYPFSFFPKDVDIDDDVDDVDGRPNTFVDNQQQSQYQQHQQQLEKIDIVGHPTTLYQNRSVSIINCEYKLKEKYPHLITLIFFFVIYITIILLGASLFMAFESKAEQRLRDQIMNKQQLFLEQNQCVDSKELKQFIKSVIITYDKGVNLALLNDLVDSMMMTTMTVADSDGDETDKMLAGNKNVSKVIVIDKRTDDSNDDVIEEIIVTERKQQQPSLKSYPTEQQQQLEEQQQKEGQRVKASTLIVPIQMSNWEFGSSMTYVASVVTTIGYGHVTPITNEGKILTIVFGAISIPCTLLFLSIIISMIRDGPIKQIEVWLIKLFGYFTEEVTLLKIRFLHLFLVTMVLFSALIILPAFLFKQMEPQWTFLDSFYYCFITITTVGLGDYVPGQNGLTENRTWYLISIVVYMYFGLCLMMLWIALVLRIPYFNFKTFLVIEEPELLERKLINEQIRNCQQHSIINSSDNDHDHDDDDDEKAPLITSTSSPPSYSLMVTSTSRLLSSSSSSSSILMNNQIASTSTSSSSSSSSPSTSSSNHLLSPPSSSFNHQHHRIMVTNQENHKHIKDFIV</sequence>
<dbReference type="AlphaFoldDB" id="A0A922HN30"/>
<keyword evidence="3 8" id="KW-0812">Transmembrane</keyword>
<keyword evidence="13" id="KW-1185">Reference proteome</keyword>
<feature type="transmembrane region" description="Helical" evidence="10">
    <location>
        <begin position="449"/>
        <end position="473"/>
    </location>
</feature>
<keyword evidence="2 8" id="KW-0813">Transport</keyword>
<dbReference type="GO" id="GO:0022841">
    <property type="term" value="F:potassium ion leak channel activity"/>
    <property type="evidence" value="ECO:0007669"/>
    <property type="project" value="TreeGrafter"/>
</dbReference>
<dbReference type="Gene3D" id="1.10.287.70">
    <property type="match status" value="2"/>
</dbReference>
<evidence type="ECO:0000256" key="3">
    <source>
        <dbReference type="ARBA" id="ARBA00022692"/>
    </source>
</evidence>
<feature type="transmembrane region" description="Helical" evidence="10">
    <location>
        <begin position="420"/>
        <end position="437"/>
    </location>
</feature>
<reference evidence="12" key="1">
    <citation type="submission" date="2013-05" db="EMBL/GenBank/DDBJ databases">
        <authorList>
            <person name="Yim A.K.Y."/>
            <person name="Chan T.F."/>
            <person name="Ji K.M."/>
            <person name="Liu X.Y."/>
            <person name="Zhou J.W."/>
            <person name="Li R.Q."/>
            <person name="Yang K.Y."/>
            <person name="Li J."/>
            <person name="Li M."/>
            <person name="Law P.T.W."/>
            <person name="Wu Y.L."/>
            <person name="Cai Z.L."/>
            <person name="Qin H."/>
            <person name="Bao Y."/>
            <person name="Leung R.K.K."/>
            <person name="Ng P.K.S."/>
            <person name="Zou J."/>
            <person name="Zhong X.J."/>
            <person name="Ran P.X."/>
            <person name="Zhong N.S."/>
            <person name="Liu Z.G."/>
            <person name="Tsui S.K.W."/>
        </authorList>
    </citation>
    <scope>NUCLEOTIDE SEQUENCE</scope>
    <source>
        <strain evidence="12">Derf</strain>
        <tissue evidence="12">Whole organism</tissue>
    </source>
</reference>
<evidence type="ECO:0000256" key="9">
    <source>
        <dbReference type="SAM" id="MobiDB-lite"/>
    </source>
</evidence>
<evidence type="ECO:0000256" key="2">
    <source>
        <dbReference type="ARBA" id="ARBA00022448"/>
    </source>
</evidence>
<reference evidence="12" key="2">
    <citation type="journal article" date="2022" name="Res Sq">
        <title>Comparative Genomics Reveals Insights into the Divergent Evolution of Astigmatic Mites and Household Pest Adaptations.</title>
        <authorList>
            <person name="Xiong Q."/>
            <person name="Wan A.T.-Y."/>
            <person name="Liu X.-Y."/>
            <person name="Fung C.S.-H."/>
            <person name="Xiao X."/>
            <person name="Malainual N."/>
            <person name="Hou J."/>
            <person name="Wang L."/>
            <person name="Wang M."/>
            <person name="Yang K."/>
            <person name="Cui Y."/>
            <person name="Leung E."/>
            <person name="Nong W."/>
            <person name="Shin S.-K."/>
            <person name="Au S."/>
            <person name="Jeong K.Y."/>
            <person name="Chew F.T."/>
            <person name="Hui J."/>
            <person name="Leung T.F."/>
            <person name="Tungtrongchitr A."/>
            <person name="Zhong N."/>
            <person name="Liu Z."/>
            <person name="Tsui S."/>
        </authorList>
    </citation>
    <scope>NUCLEOTIDE SEQUENCE</scope>
    <source>
        <strain evidence="12">Derf</strain>
        <tissue evidence="12">Whole organism</tissue>
    </source>
</reference>
<dbReference type="InterPro" id="IPR003280">
    <property type="entry name" value="2pore_dom_K_chnl"/>
</dbReference>
<evidence type="ECO:0000256" key="5">
    <source>
        <dbReference type="ARBA" id="ARBA00023065"/>
    </source>
</evidence>
<feature type="transmembrane region" description="Helical" evidence="10">
    <location>
        <begin position="386"/>
        <end position="408"/>
    </location>
</feature>
<evidence type="ECO:0000256" key="7">
    <source>
        <dbReference type="ARBA" id="ARBA00023303"/>
    </source>
</evidence>
<dbReference type="InterPro" id="IPR013099">
    <property type="entry name" value="K_chnl_dom"/>
</dbReference>
<evidence type="ECO:0000256" key="10">
    <source>
        <dbReference type="SAM" id="Phobius"/>
    </source>
</evidence>
<evidence type="ECO:0000313" key="13">
    <source>
        <dbReference type="Proteomes" id="UP000790347"/>
    </source>
</evidence>
<dbReference type="GO" id="GO:0005886">
    <property type="term" value="C:plasma membrane"/>
    <property type="evidence" value="ECO:0007669"/>
    <property type="project" value="TreeGrafter"/>
</dbReference>
<keyword evidence="4 10" id="KW-1133">Transmembrane helix</keyword>
<protein>
    <submittedName>
        <fullName evidence="12">Potassium channel sub K member 1</fullName>
    </submittedName>
</protein>
<dbReference type="PANTHER" id="PTHR11003:SF330">
    <property type="entry name" value="POTASSIUM CHANNEL DOMAIN-CONTAINING PROTEIN"/>
    <property type="match status" value="1"/>
</dbReference>
<dbReference type="GO" id="GO:0030322">
    <property type="term" value="P:stabilization of membrane potential"/>
    <property type="evidence" value="ECO:0007669"/>
    <property type="project" value="TreeGrafter"/>
</dbReference>
<feature type="region of interest" description="Disordered" evidence="9">
    <location>
        <begin position="262"/>
        <end position="284"/>
    </location>
</feature>
<evidence type="ECO:0000256" key="8">
    <source>
        <dbReference type="RuleBase" id="RU003857"/>
    </source>
</evidence>
<feature type="region of interest" description="Disordered" evidence="9">
    <location>
        <begin position="510"/>
        <end position="538"/>
    </location>
</feature>
<feature type="transmembrane region" description="Helical" evidence="10">
    <location>
        <begin position="332"/>
        <end position="356"/>
    </location>
</feature>
<gene>
    <name evidence="12" type="primary">KCNK1</name>
    <name evidence="12" type="ORF">DERF_014522</name>
</gene>
<feature type="compositionally biased region" description="Polar residues" evidence="9">
    <location>
        <begin position="262"/>
        <end position="271"/>
    </location>
</feature>
<feature type="transmembrane region" description="Helical" evidence="10">
    <location>
        <begin position="126"/>
        <end position="150"/>
    </location>
</feature>
<keyword evidence="7 8" id="KW-0407">Ion channel</keyword>
<evidence type="ECO:0000259" key="11">
    <source>
        <dbReference type="Pfam" id="PF07885"/>
    </source>
</evidence>
<dbReference type="EMBL" id="ASGP02000008">
    <property type="protein sequence ID" value="KAH9493793.1"/>
    <property type="molecule type" value="Genomic_DNA"/>
</dbReference>
<feature type="domain" description="Potassium channel" evidence="11">
    <location>
        <begin position="299"/>
        <end position="357"/>
    </location>
</feature>
<evidence type="ECO:0000256" key="4">
    <source>
        <dbReference type="ARBA" id="ARBA00022989"/>
    </source>
</evidence>
<evidence type="ECO:0000256" key="1">
    <source>
        <dbReference type="ARBA" id="ARBA00004141"/>
    </source>
</evidence>
<comment type="caution">
    <text evidence="12">The sequence shown here is derived from an EMBL/GenBank/DDBJ whole genome shotgun (WGS) entry which is preliminary data.</text>
</comment>
<dbReference type="Proteomes" id="UP000790347">
    <property type="component" value="Unassembled WGS sequence"/>
</dbReference>
<keyword evidence="5 8" id="KW-0406">Ion transport</keyword>
<feature type="region of interest" description="Disordered" evidence="9">
    <location>
        <begin position="1"/>
        <end position="36"/>
    </location>
</feature>
<evidence type="ECO:0000256" key="6">
    <source>
        <dbReference type="ARBA" id="ARBA00023136"/>
    </source>
</evidence>
<dbReference type="PRINTS" id="PR01333">
    <property type="entry name" value="2POREKCHANEL"/>
</dbReference>
<proteinExistence type="inferred from homology"/>